<protein>
    <submittedName>
        <fullName evidence="2">E3 ubiquitin-protein ligase CBL</fullName>
    </submittedName>
</protein>
<name>A0AC35GWY8_9BILA</name>
<dbReference type="WBParaSite" id="PS1159_v2.g9639.t1">
    <property type="protein sequence ID" value="PS1159_v2.g9639.t1"/>
    <property type="gene ID" value="PS1159_v2.g9639"/>
</dbReference>
<sequence length="519" mass="59409">MSGFASTWMTRIHNMVGGQSNVASNILEWASTQSSDSSVKVSSVPTVSNQDDRKILEKTYKQMEAVIRACQQPRLNLKSSPPFILEILPSMSQLLSQIFAKSPDSLQTNEYLKIFINNLYTKCKETHRLFRNIDIFIEDSSSRSSLTLQSLVFSHMLHELKSQFPDGEFAGKRYRITKKDAADFWIEHFGDRTIVPWEEFRSEFGKVHKICIGVQTSALLQTIDLTKNNFISNFEFDVFTRLFHPWATLIQNWEALAVTHPAYMSFITYEEVKRKLQRFTKKPGSYVFRLSCTRLGQWAIGYVAKDHKIYQTIPQNKSLIQSLVDGFKDGFYMHPMGKDINVDLSHMLEKSKSEDRVKVTSEQYQIYCEMGTTFEMCKICDERDKDVKLEPCGHLLCRPCLNSWKESAEGGSTCPWCRCEIKGSEKIIIETYHPVKVINNTAVNNSENESEKEEQFGPAPPIPPKRSSNPLPMETYSTPPPTIPLPQPPVIPPRKKEARNGIDDICREVSNLDLTVSQE</sequence>
<accession>A0AC35GWY8</accession>
<dbReference type="Proteomes" id="UP000887580">
    <property type="component" value="Unplaced"/>
</dbReference>
<evidence type="ECO:0000313" key="1">
    <source>
        <dbReference type="Proteomes" id="UP000887580"/>
    </source>
</evidence>
<organism evidence="1 2">
    <name type="scientific">Panagrolaimus sp. PS1159</name>
    <dbReference type="NCBI Taxonomy" id="55785"/>
    <lineage>
        <taxon>Eukaryota</taxon>
        <taxon>Metazoa</taxon>
        <taxon>Ecdysozoa</taxon>
        <taxon>Nematoda</taxon>
        <taxon>Chromadorea</taxon>
        <taxon>Rhabditida</taxon>
        <taxon>Tylenchina</taxon>
        <taxon>Panagrolaimomorpha</taxon>
        <taxon>Panagrolaimoidea</taxon>
        <taxon>Panagrolaimidae</taxon>
        <taxon>Panagrolaimus</taxon>
    </lineage>
</organism>
<evidence type="ECO:0000313" key="2">
    <source>
        <dbReference type="WBParaSite" id="PS1159_v2.g9639.t1"/>
    </source>
</evidence>
<proteinExistence type="predicted"/>
<reference evidence="2" key="1">
    <citation type="submission" date="2022-11" db="UniProtKB">
        <authorList>
            <consortium name="WormBaseParasite"/>
        </authorList>
    </citation>
    <scope>IDENTIFICATION</scope>
</reference>